<comment type="subcellular location">
    <subcellularLocation>
        <location evidence="1">Membrane</location>
        <topology evidence="1">Single-pass membrane protein</topology>
    </subcellularLocation>
</comment>
<feature type="compositionally biased region" description="Low complexity" evidence="5">
    <location>
        <begin position="193"/>
        <end position="224"/>
    </location>
</feature>
<organism evidence="8 9">
    <name type="scientific">Marivita lacus</name>
    <dbReference type="NCBI Taxonomy" id="1323742"/>
    <lineage>
        <taxon>Bacteria</taxon>
        <taxon>Pseudomonadati</taxon>
        <taxon>Pseudomonadota</taxon>
        <taxon>Alphaproteobacteria</taxon>
        <taxon>Rhodobacterales</taxon>
        <taxon>Roseobacteraceae</taxon>
        <taxon>Marivita</taxon>
    </lineage>
</organism>
<evidence type="ECO:0000256" key="3">
    <source>
        <dbReference type="ARBA" id="ARBA00022989"/>
    </source>
</evidence>
<dbReference type="Gene3D" id="3.30.1150.10">
    <property type="match status" value="1"/>
</dbReference>
<gene>
    <name evidence="8" type="primary">tonB</name>
    <name evidence="8" type="ORF">GCM10011363_21690</name>
</gene>
<dbReference type="PROSITE" id="PS52015">
    <property type="entry name" value="TONB_CTD"/>
    <property type="match status" value="1"/>
</dbReference>
<evidence type="ECO:0000313" key="8">
    <source>
        <dbReference type="EMBL" id="GGC04676.1"/>
    </source>
</evidence>
<dbReference type="NCBIfam" id="TIGR01352">
    <property type="entry name" value="tonB_Cterm"/>
    <property type="match status" value="1"/>
</dbReference>
<dbReference type="SUPFAM" id="SSF74653">
    <property type="entry name" value="TolA/TonB C-terminal domain"/>
    <property type="match status" value="1"/>
</dbReference>
<evidence type="ECO:0000256" key="4">
    <source>
        <dbReference type="ARBA" id="ARBA00023136"/>
    </source>
</evidence>
<keyword evidence="4" id="KW-0472">Membrane</keyword>
<evidence type="ECO:0000259" key="7">
    <source>
        <dbReference type="PROSITE" id="PS52015"/>
    </source>
</evidence>
<evidence type="ECO:0000256" key="6">
    <source>
        <dbReference type="SAM" id="SignalP"/>
    </source>
</evidence>
<dbReference type="InterPro" id="IPR006260">
    <property type="entry name" value="TonB/TolA_C"/>
</dbReference>
<name>A0ABQ1KS54_9RHOB</name>
<keyword evidence="3" id="KW-1133">Transmembrane helix</keyword>
<dbReference type="RefSeq" id="WP_188482055.1">
    <property type="nucleotide sequence ID" value="NZ_BMFC01000004.1"/>
</dbReference>
<dbReference type="Pfam" id="PF03544">
    <property type="entry name" value="TonB_C"/>
    <property type="match status" value="1"/>
</dbReference>
<feature type="signal peptide" evidence="6">
    <location>
        <begin position="1"/>
        <end position="18"/>
    </location>
</feature>
<evidence type="ECO:0000256" key="5">
    <source>
        <dbReference type="SAM" id="MobiDB-lite"/>
    </source>
</evidence>
<evidence type="ECO:0000256" key="1">
    <source>
        <dbReference type="ARBA" id="ARBA00004167"/>
    </source>
</evidence>
<keyword evidence="9" id="KW-1185">Reference proteome</keyword>
<comment type="caution">
    <text evidence="8">The sequence shown here is derived from an EMBL/GenBank/DDBJ whole genome shotgun (WGS) entry which is preliminary data.</text>
</comment>
<keyword evidence="2" id="KW-0812">Transmembrane</keyword>
<feature type="region of interest" description="Disordered" evidence="5">
    <location>
        <begin position="58"/>
        <end position="237"/>
    </location>
</feature>
<keyword evidence="6" id="KW-0732">Signal</keyword>
<protein>
    <submittedName>
        <fullName evidence="8">Protein TonB</fullName>
    </submittedName>
</protein>
<evidence type="ECO:0000313" key="9">
    <source>
        <dbReference type="Proteomes" id="UP000645462"/>
    </source>
</evidence>
<feature type="compositionally biased region" description="Low complexity" evidence="5">
    <location>
        <begin position="169"/>
        <end position="180"/>
    </location>
</feature>
<feature type="domain" description="TonB C-terminal" evidence="7">
    <location>
        <begin position="233"/>
        <end position="322"/>
    </location>
</feature>
<dbReference type="EMBL" id="BMFC01000004">
    <property type="protein sequence ID" value="GGC04676.1"/>
    <property type="molecule type" value="Genomic_DNA"/>
</dbReference>
<proteinExistence type="predicted"/>
<reference evidence="9" key="1">
    <citation type="journal article" date="2019" name="Int. J. Syst. Evol. Microbiol.">
        <title>The Global Catalogue of Microorganisms (GCM) 10K type strain sequencing project: providing services to taxonomists for standard genome sequencing and annotation.</title>
        <authorList>
            <consortium name="The Broad Institute Genomics Platform"/>
            <consortium name="The Broad Institute Genome Sequencing Center for Infectious Disease"/>
            <person name="Wu L."/>
            <person name="Ma J."/>
        </authorList>
    </citation>
    <scope>NUCLEOTIDE SEQUENCE [LARGE SCALE GENOMIC DNA]</scope>
    <source>
        <strain evidence="9">CGMCC 1.12478</strain>
    </source>
</reference>
<evidence type="ECO:0000256" key="2">
    <source>
        <dbReference type="ARBA" id="ARBA00022692"/>
    </source>
</evidence>
<accession>A0ABQ1KS54</accession>
<dbReference type="Proteomes" id="UP000645462">
    <property type="component" value="Unassembled WGS sequence"/>
</dbReference>
<sequence>MRIVEITTFIALSGALHAATLYVAPVPGGSSSGGAGGTADVTLQAATPTLAAMVQKWDRPPEISEAPALAAPEMTPPPERPTQDAPVAERPETTALATPSPAPDLPQAETRLPAPPVPLAQTTPGVLPLLDMPAVDAPDLPSEQTAQRPEPPQQPRETDTAPSAPQVDTTPAAQRTAPTASLRPEPRPERPEPAQTRPQPAQTAKGAGPQQTASPKPAPKAQAPRGPSQAQLARLEQQWGAGITSALRRAHRPPRGAQGSVTLVIAIAPSGQVAAVSVAASSGNDRLDQSALATVKRARFPRAPDGLTQASYRFSQRLTVAR</sequence>
<dbReference type="InterPro" id="IPR037682">
    <property type="entry name" value="TonB_C"/>
</dbReference>
<feature type="chain" id="PRO_5046735254" evidence="6">
    <location>
        <begin position="19"/>
        <end position="322"/>
    </location>
</feature>